<gene>
    <name evidence="2" type="ORF">ARALYDRAFT_666778</name>
</gene>
<dbReference type="HOGENOM" id="CLU_1442903_0_0_1"/>
<dbReference type="PANTHER" id="PTHR31293">
    <property type="entry name" value="RNI-LIKE SUPERFAMILY PROTEIN"/>
    <property type="match status" value="1"/>
</dbReference>
<sequence>MYVFDWDYWEQCRTVSCPTLQRLIINCYGSTTFDLSRRKTVTDGYPIVNFDSLVEAKLTLASRKHPQKGSPENLIKGLRNVEILELSSFQTSEGPLHCDRRWPAREPVCMCFSGLESCPVEVLEITEYKGTKDNLEHMKNFLEKLLCLELVKVCACETDDEKKLKLTNDLLRLRGPSKCKIQFQFIAS</sequence>
<dbReference type="InterPro" id="IPR006566">
    <property type="entry name" value="FBD"/>
</dbReference>
<dbReference type="PANTHER" id="PTHR31293:SF12">
    <property type="entry name" value="RNI-LIKE SUPERFAMILY PROTEIN"/>
    <property type="match status" value="1"/>
</dbReference>
<evidence type="ECO:0000259" key="1">
    <source>
        <dbReference type="SMART" id="SM00579"/>
    </source>
</evidence>
<evidence type="ECO:0000313" key="3">
    <source>
        <dbReference type="Proteomes" id="UP000008694"/>
    </source>
</evidence>
<proteinExistence type="predicted"/>
<reference evidence="3" key="1">
    <citation type="journal article" date="2011" name="Nat. Genet.">
        <title>The Arabidopsis lyrata genome sequence and the basis of rapid genome size change.</title>
        <authorList>
            <person name="Hu T.T."/>
            <person name="Pattyn P."/>
            <person name="Bakker E.G."/>
            <person name="Cao J."/>
            <person name="Cheng J.-F."/>
            <person name="Clark R.M."/>
            <person name="Fahlgren N."/>
            <person name="Fawcett J.A."/>
            <person name="Grimwood J."/>
            <person name="Gundlach H."/>
            <person name="Haberer G."/>
            <person name="Hollister J.D."/>
            <person name="Ossowski S."/>
            <person name="Ottilar R.P."/>
            <person name="Salamov A.A."/>
            <person name="Schneeberger K."/>
            <person name="Spannagl M."/>
            <person name="Wang X."/>
            <person name="Yang L."/>
            <person name="Nasrallah M.E."/>
            <person name="Bergelson J."/>
            <person name="Carrington J.C."/>
            <person name="Gaut B.S."/>
            <person name="Schmutz J."/>
            <person name="Mayer K.F.X."/>
            <person name="Van de Peer Y."/>
            <person name="Grigoriev I.V."/>
            <person name="Nordborg M."/>
            <person name="Weigel D."/>
            <person name="Guo Y.-L."/>
        </authorList>
    </citation>
    <scope>NUCLEOTIDE SEQUENCE [LARGE SCALE GENOMIC DNA]</scope>
    <source>
        <strain evidence="3">cv. MN47</strain>
    </source>
</reference>
<dbReference type="InterPro" id="IPR055294">
    <property type="entry name" value="FBL60-like"/>
</dbReference>
<dbReference type="Proteomes" id="UP000008694">
    <property type="component" value="Unassembled WGS sequence"/>
</dbReference>
<keyword evidence="3" id="KW-1185">Reference proteome</keyword>
<evidence type="ECO:0000313" key="2">
    <source>
        <dbReference type="EMBL" id="EFH54504.1"/>
    </source>
</evidence>
<dbReference type="EMBL" id="GL348717">
    <property type="protein sequence ID" value="EFH54504.1"/>
    <property type="molecule type" value="Genomic_DNA"/>
</dbReference>
<dbReference type="Gramene" id="Al_scaffold_0005_2813">
    <property type="protein sequence ID" value="Al_scaffold_0005_2813"/>
    <property type="gene ID" value="Al_scaffold_0005_2813"/>
</dbReference>
<dbReference type="AlphaFoldDB" id="D7LW86"/>
<dbReference type="SMART" id="SM00579">
    <property type="entry name" value="FBD"/>
    <property type="match status" value="1"/>
</dbReference>
<protein>
    <submittedName>
        <fullName evidence="2">Predicted protein</fullName>
    </submittedName>
</protein>
<name>D7LW86_ARALL</name>
<organism evidence="3">
    <name type="scientific">Arabidopsis lyrata subsp. lyrata</name>
    <name type="common">Lyre-leaved rock-cress</name>
    <dbReference type="NCBI Taxonomy" id="81972"/>
    <lineage>
        <taxon>Eukaryota</taxon>
        <taxon>Viridiplantae</taxon>
        <taxon>Streptophyta</taxon>
        <taxon>Embryophyta</taxon>
        <taxon>Tracheophyta</taxon>
        <taxon>Spermatophyta</taxon>
        <taxon>Magnoliopsida</taxon>
        <taxon>eudicotyledons</taxon>
        <taxon>Gunneridae</taxon>
        <taxon>Pentapetalae</taxon>
        <taxon>rosids</taxon>
        <taxon>malvids</taxon>
        <taxon>Brassicales</taxon>
        <taxon>Brassicaceae</taxon>
        <taxon>Camelineae</taxon>
        <taxon>Arabidopsis</taxon>
    </lineage>
</organism>
<accession>D7LW86</accession>
<feature type="domain" description="FBD" evidence="1">
    <location>
        <begin position="113"/>
        <end position="184"/>
    </location>
</feature>